<dbReference type="RefSeq" id="WP_189458259.1">
    <property type="nucleotide sequence ID" value="NZ_BMYO01000001.1"/>
</dbReference>
<reference evidence="2" key="1">
    <citation type="journal article" date="2019" name="Int. J. Syst. Evol. Microbiol.">
        <title>The Global Catalogue of Microorganisms (GCM) 10K type strain sequencing project: providing services to taxonomists for standard genome sequencing and annotation.</title>
        <authorList>
            <consortium name="The Broad Institute Genomics Platform"/>
            <consortium name="The Broad Institute Genome Sequencing Center for Infectious Disease"/>
            <person name="Wu L."/>
            <person name="Ma J."/>
        </authorList>
    </citation>
    <scope>NUCLEOTIDE SEQUENCE [LARGE SCALE GENOMIC DNA]</scope>
    <source>
        <strain evidence="2">KCTC 23701</strain>
    </source>
</reference>
<dbReference type="EMBL" id="BMYO01000001">
    <property type="protein sequence ID" value="GHD55692.1"/>
    <property type="molecule type" value="Genomic_DNA"/>
</dbReference>
<evidence type="ECO:0000313" key="2">
    <source>
        <dbReference type="Proteomes" id="UP000604737"/>
    </source>
</evidence>
<dbReference type="Proteomes" id="UP000604737">
    <property type="component" value="Unassembled WGS sequence"/>
</dbReference>
<protein>
    <submittedName>
        <fullName evidence="1">Uncharacterized protein</fullName>
    </submittedName>
</protein>
<sequence>MSSSFEQNEAYLIRVAFTCPECVAEVTRRAGLDTRAYVNMQQISPGMAAFVIEVSQTHDELGKLLAAIGYARRGKSLDELTPGIEVLEDDGCVWRKELWFATNTDPRHVVALIQHIKLEAAWLGSYLPREMAAVQYFAFPD</sequence>
<proteinExistence type="predicted"/>
<organism evidence="1 2">
    <name type="scientific">Jeongeupia chitinilytica</name>
    <dbReference type="NCBI Taxonomy" id="1041641"/>
    <lineage>
        <taxon>Bacteria</taxon>
        <taxon>Pseudomonadati</taxon>
        <taxon>Pseudomonadota</taxon>
        <taxon>Betaproteobacteria</taxon>
        <taxon>Neisseriales</taxon>
        <taxon>Chitinibacteraceae</taxon>
        <taxon>Jeongeupia</taxon>
    </lineage>
</organism>
<name>A0ABQ3GWD2_9NEIS</name>
<accession>A0ABQ3GWD2</accession>
<gene>
    <name evidence="1" type="ORF">GCM10007350_01680</name>
</gene>
<evidence type="ECO:0000313" key="1">
    <source>
        <dbReference type="EMBL" id="GHD55692.1"/>
    </source>
</evidence>
<keyword evidence="2" id="KW-1185">Reference proteome</keyword>
<comment type="caution">
    <text evidence="1">The sequence shown here is derived from an EMBL/GenBank/DDBJ whole genome shotgun (WGS) entry which is preliminary data.</text>
</comment>